<keyword evidence="5" id="KW-0472">Membrane</keyword>
<comment type="caution">
    <text evidence="7">The sequence shown here is derived from an EMBL/GenBank/DDBJ whole genome shotgun (WGS) entry which is preliminary data.</text>
</comment>
<dbReference type="RefSeq" id="WP_189745573.1">
    <property type="nucleotide sequence ID" value="NZ_BMRL01000018.1"/>
</dbReference>
<dbReference type="InterPro" id="IPR052094">
    <property type="entry name" value="Pre-mRNA-splicing_ERAD"/>
</dbReference>
<keyword evidence="5" id="KW-1133">Transmembrane helix</keyword>
<evidence type="ECO:0000259" key="6">
    <source>
        <dbReference type="PROSITE" id="PS50076"/>
    </source>
</evidence>
<feature type="compositionally biased region" description="Pro residues" evidence="4">
    <location>
        <begin position="206"/>
        <end position="255"/>
    </location>
</feature>
<sequence length="298" mass="33201">MWRPPTDDLYALLGVPPDADRATIQRAWRKRMRHIHPDGRPEHEKDLAHQEAARLNDALHILTNSSKRLDYDLSRRQSAAGANSASENGSARPRPEPPPPPRVVVVNPQVVDFGSVVVGEIPPDQVVTVCFSDGSTIRYAWVLKDRGDFWQVVEPQPYRDVSAVTLRLRARPMAAHDGLGTRQDRLRLMVDDLIVMVPVCINEVEPAPPPPPPPPRPTPPRRPAPPRPTPPRRPAPPRPTPPRRPAPPPQQPPAPRLTLETWRNFRLTCLGLFLLLSLLLLLGAILFSAIYALLHAAP</sequence>
<evidence type="ECO:0000256" key="5">
    <source>
        <dbReference type="SAM" id="Phobius"/>
    </source>
</evidence>
<dbReference type="Gene3D" id="1.10.287.110">
    <property type="entry name" value="DnaJ domain"/>
    <property type="match status" value="1"/>
</dbReference>
<accession>A0ABQ3SF39</accession>
<dbReference type="InterPro" id="IPR036869">
    <property type="entry name" value="J_dom_sf"/>
</dbReference>
<dbReference type="PANTHER" id="PTHR44313">
    <property type="entry name" value="DNAJ HOMOLOG SUBFAMILY C MEMBER 17"/>
    <property type="match status" value="1"/>
</dbReference>
<dbReference type="PROSITE" id="PS50076">
    <property type="entry name" value="DNAJ_2"/>
    <property type="match status" value="1"/>
</dbReference>
<evidence type="ECO:0000313" key="8">
    <source>
        <dbReference type="Proteomes" id="UP000613974"/>
    </source>
</evidence>
<comment type="subcellular location">
    <subcellularLocation>
        <location evidence="1">Cytoplasm</location>
    </subcellularLocation>
</comment>
<dbReference type="GeneID" id="95592881"/>
<keyword evidence="5" id="KW-0812">Transmembrane</keyword>
<dbReference type="Pfam" id="PF00226">
    <property type="entry name" value="DnaJ"/>
    <property type="match status" value="1"/>
</dbReference>
<dbReference type="SUPFAM" id="SSF46565">
    <property type="entry name" value="Chaperone J-domain"/>
    <property type="match status" value="1"/>
</dbReference>
<dbReference type="SMART" id="SM00271">
    <property type="entry name" value="DnaJ"/>
    <property type="match status" value="1"/>
</dbReference>
<dbReference type="PANTHER" id="PTHR44313:SF1">
    <property type="entry name" value="DNAJ HOMOLOG SUBFAMILY C MEMBER 17"/>
    <property type="match status" value="1"/>
</dbReference>
<reference evidence="8" key="1">
    <citation type="submission" date="2023-07" db="EMBL/GenBank/DDBJ databases">
        <title>Whole genome shotgun sequence of Streptomyces nojiriensis NBRC 13794.</title>
        <authorList>
            <person name="Komaki H."/>
            <person name="Tamura T."/>
        </authorList>
    </citation>
    <scope>NUCLEOTIDE SEQUENCE [LARGE SCALE GENOMIC DNA]</scope>
    <source>
        <strain evidence="8">NBRC 13794</strain>
    </source>
</reference>
<evidence type="ECO:0000256" key="4">
    <source>
        <dbReference type="SAM" id="MobiDB-lite"/>
    </source>
</evidence>
<feature type="region of interest" description="Disordered" evidence="4">
    <location>
        <begin position="74"/>
        <end position="103"/>
    </location>
</feature>
<dbReference type="Proteomes" id="UP000613974">
    <property type="component" value="Unassembled WGS sequence"/>
</dbReference>
<keyword evidence="3" id="KW-0143">Chaperone</keyword>
<feature type="region of interest" description="Disordered" evidence="4">
    <location>
        <begin position="205"/>
        <end position="256"/>
    </location>
</feature>
<evidence type="ECO:0000313" key="7">
    <source>
        <dbReference type="EMBL" id="GHI66510.1"/>
    </source>
</evidence>
<feature type="compositionally biased region" description="Low complexity" evidence="4">
    <location>
        <begin position="78"/>
        <end position="92"/>
    </location>
</feature>
<dbReference type="PRINTS" id="PR00625">
    <property type="entry name" value="JDOMAIN"/>
</dbReference>
<name>A0ABQ3SF39_9ACTN</name>
<feature type="transmembrane region" description="Helical" evidence="5">
    <location>
        <begin position="270"/>
        <end position="294"/>
    </location>
</feature>
<gene>
    <name evidence="7" type="ORF">Snoj_04280</name>
</gene>
<evidence type="ECO:0000256" key="2">
    <source>
        <dbReference type="ARBA" id="ARBA00022490"/>
    </source>
</evidence>
<organism evidence="7 8">
    <name type="scientific">Streptomyces nojiriensis</name>
    <dbReference type="NCBI Taxonomy" id="66374"/>
    <lineage>
        <taxon>Bacteria</taxon>
        <taxon>Bacillati</taxon>
        <taxon>Actinomycetota</taxon>
        <taxon>Actinomycetes</taxon>
        <taxon>Kitasatosporales</taxon>
        <taxon>Streptomycetaceae</taxon>
        <taxon>Streptomyces</taxon>
    </lineage>
</organism>
<dbReference type="InterPro" id="IPR001623">
    <property type="entry name" value="DnaJ_domain"/>
</dbReference>
<dbReference type="CDD" id="cd06257">
    <property type="entry name" value="DnaJ"/>
    <property type="match status" value="1"/>
</dbReference>
<dbReference type="EMBL" id="BNEC01000003">
    <property type="protein sequence ID" value="GHI66510.1"/>
    <property type="molecule type" value="Genomic_DNA"/>
</dbReference>
<evidence type="ECO:0000256" key="3">
    <source>
        <dbReference type="ARBA" id="ARBA00023186"/>
    </source>
</evidence>
<proteinExistence type="predicted"/>
<keyword evidence="2" id="KW-0963">Cytoplasm</keyword>
<protein>
    <recommendedName>
        <fullName evidence="6">J domain-containing protein</fullName>
    </recommendedName>
</protein>
<keyword evidence="8" id="KW-1185">Reference proteome</keyword>
<feature type="domain" description="J" evidence="6">
    <location>
        <begin position="8"/>
        <end position="75"/>
    </location>
</feature>
<evidence type="ECO:0000256" key="1">
    <source>
        <dbReference type="ARBA" id="ARBA00004496"/>
    </source>
</evidence>